<dbReference type="PROSITE" id="PS50157">
    <property type="entry name" value="ZINC_FINGER_C2H2_2"/>
    <property type="match status" value="7"/>
</dbReference>
<dbReference type="GO" id="GO:0008270">
    <property type="term" value="F:zinc ion binding"/>
    <property type="evidence" value="ECO:0007669"/>
    <property type="project" value="UniProtKB-KW"/>
</dbReference>
<keyword evidence="5" id="KW-0862">Zinc</keyword>
<evidence type="ECO:0000256" key="9">
    <source>
        <dbReference type="PROSITE-ProRule" id="PRU00042"/>
    </source>
</evidence>
<proteinExistence type="predicted"/>
<name>A0A409V8M7_9AGAR</name>
<evidence type="ECO:0000256" key="2">
    <source>
        <dbReference type="ARBA" id="ARBA00022723"/>
    </source>
</evidence>
<evidence type="ECO:0000259" key="10">
    <source>
        <dbReference type="PROSITE" id="PS50157"/>
    </source>
</evidence>
<dbReference type="InterPro" id="IPR051061">
    <property type="entry name" value="Zinc_finger_trans_reg"/>
</dbReference>
<dbReference type="PANTHER" id="PTHR46179">
    <property type="entry name" value="ZINC FINGER PROTEIN"/>
    <property type="match status" value="1"/>
</dbReference>
<dbReference type="Proteomes" id="UP000284842">
    <property type="component" value="Unassembled WGS sequence"/>
</dbReference>
<feature type="domain" description="C2H2-type" evidence="10">
    <location>
        <begin position="93"/>
        <end position="120"/>
    </location>
</feature>
<feature type="domain" description="C2H2-type" evidence="10">
    <location>
        <begin position="186"/>
        <end position="215"/>
    </location>
</feature>
<dbReference type="PANTHER" id="PTHR46179:SF13">
    <property type="entry name" value="C2H2-TYPE DOMAIN-CONTAINING PROTEIN"/>
    <property type="match status" value="1"/>
</dbReference>
<organism evidence="11 12">
    <name type="scientific">Panaeolus cyanescens</name>
    <dbReference type="NCBI Taxonomy" id="181874"/>
    <lineage>
        <taxon>Eukaryota</taxon>
        <taxon>Fungi</taxon>
        <taxon>Dikarya</taxon>
        <taxon>Basidiomycota</taxon>
        <taxon>Agaricomycotina</taxon>
        <taxon>Agaricomycetes</taxon>
        <taxon>Agaricomycetidae</taxon>
        <taxon>Agaricales</taxon>
        <taxon>Agaricineae</taxon>
        <taxon>Galeropsidaceae</taxon>
        <taxon>Panaeolus</taxon>
    </lineage>
</organism>
<evidence type="ECO:0000256" key="6">
    <source>
        <dbReference type="ARBA" id="ARBA00023015"/>
    </source>
</evidence>
<keyword evidence="7" id="KW-0804">Transcription</keyword>
<dbReference type="InParanoid" id="A0A409V8M7"/>
<evidence type="ECO:0000256" key="4">
    <source>
        <dbReference type="ARBA" id="ARBA00022771"/>
    </source>
</evidence>
<reference evidence="11 12" key="1">
    <citation type="journal article" date="2018" name="Evol. Lett.">
        <title>Horizontal gene cluster transfer increased hallucinogenic mushroom diversity.</title>
        <authorList>
            <person name="Reynolds H.T."/>
            <person name="Vijayakumar V."/>
            <person name="Gluck-Thaler E."/>
            <person name="Korotkin H.B."/>
            <person name="Matheny P.B."/>
            <person name="Slot J.C."/>
        </authorList>
    </citation>
    <scope>NUCLEOTIDE SEQUENCE [LARGE SCALE GENOMIC DNA]</scope>
    <source>
        <strain evidence="11 12">2629</strain>
    </source>
</reference>
<evidence type="ECO:0000313" key="11">
    <source>
        <dbReference type="EMBL" id="PPQ62933.1"/>
    </source>
</evidence>
<keyword evidence="2" id="KW-0479">Metal-binding</keyword>
<dbReference type="Gene3D" id="3.30.160.60">
    <property type="entry name" value="Classic Zinc Finger"/>
    <property type="match status" value="6"/>
</dbReference>
<dbReference type="EMBL" id="NHTK01006135">
    <property type="protein sequence ID" value="PPQ62933.1"/>
    <property type="molecule type" value="Genomic_DNA"/>
</dbReference>
<feature type="domain" description="C2H2-type" evidence="10">
    <location>
        <begin position="153"/>
        <end position="183"/>
    </location>
</feature>
<dbReference type="OrthoDB" id="427030at2759"/>
<keyword evidence="12" id="KW-1185">Reference proteome</keyword>
<dbReference type="FunCoup" id="A0A409V8M7">
    <property type="interactions" value="139"/>
</dbReference>
<dbReference type="SUPFAM" id="SSF57667">
    <property type="entry name" value="beta-beta-alpha zinc fingers"/>
    <property type="match status" value="5"/>
</dbReference>
<evidence type="ECO:0000256" key="3">
    <source>
        <dbReference type="ARBA" id="ARBA00022737"/>
    </source>
</evidence>
<dbReference type="GO" id="GO:0005634">
    <property type="term" value="C:nucleus"/>
    <property type="evidence" value="ECO:0007669"/>
    <property type="project" value="UniProtKB-SubCell"/>
</dbReference>
<evidence type="ECO:0000313" key="12">
    <source>
        <dbReference type="Proteomes" id="UP000284842"/>
    </source>
</evidence>
<dbReference type="GO" id="GO:0000981">
    <property type="term" value="F:DNA-binding transcription factor activity, RNA polymerase II-specific"/>
    <property type="evidence" value="ECO:0007669"/>
    <property type="project" value="UniProtKB-ARBA"/>
</dbReference>
<gene>
    <name evidence="11" type="ORF">CVT24_006173</name>
</gene>
<evidence type="ECO:0000256" key="7">
    <source>
        <dbReference type="ARBA" id="ARBA00023163"/>
    </source>
</evidence>
<evidence type="ECO:0000256" key="8">
    <source>
        <dbReference type="ARBA" id="ARBA00023242"/>
    </source>
</evidence>
<dbReference type="InterPro" id="IPR013087">
    <property type="entry name" value="Znf_C2H2_type"/>
</dbReference>
<dbReference type="FunFam" id="3.30.160.60:FF:001102">
    <property type="entry name" value="Transcription factor IIIA"/>
    <property type="match status" value="1"/>
</dbReference>
<feature type="domain" description="C2H2-type" evidence="10">
    <location>
        <begin position="63"/>
        <end position="92"/>
    </location>
</feature>
<evidence type="ECO:0000256" key="1">
    <source>
        <dbReference type="ARBA" id="ARBA00004123"/>
    </source>
</evidence>
<dbReference type="FunFam" id="3.30.160.60:FF:000125">
    <property type="entry name" value="Putative zinc finger protein 143"/>
    <property type="match status" value="1"/>
</dbReference>
<dbReference type="SMART" id="SM00355">
    <property type="entry name" value="ZnF_C2H2"/>
    <property type="match status" value="10"/>
</dbReference>
<comment type="subcellular location">
    <subcellularLocation>
        <location evidence="1">Nucleus</location>
    </subcellularLocation>
</comment>
<dbReference type="FunFam" id="3.30.160.60:FF:000624">
    <property type="entry name" value="zinc finger protein 697"/>
    <property type="match status" value="1"/>
</dbReference>
<dbReference type="PROSITE" id="PS00028">
    <property type="entry name" value="ZINC_FINGER_C2H2_1"/>
    <property type="match status" value="7"/>
</dbReference>
<keyword evidence="6" id="KW-0805">Transcription regulation</keyword>
<sequence length="472" mass="53787">MEPSQVTVLGKRKLSSKTENLVLRVSASTDESDFEPSTTTKFTDTRPILVNGSLVPGDTKKRYKCTYGGCDKAYSKPSRLSEHERSHTNERPFTCDTCGKSYLRESHLHAHSRSHLPESARTFQCDRPGCEKRFWTIQHLRVHQSSHDGLKPYQCKETGCNEAFAKHHQLRAHMCQVHSPPGTKPYQCTHNGCDKSFNTNQHLMSHLKTHDDKRYTCVHAACLNKPDGAPFFPTWSALQSHIRTLHPPTCQHPSCAGRVFSNHGNLRAHLKLHENRQITQDLHPDNDDRETLRKKRRLDDFGRDFLCEFPDCSKDFKSKKALNTHINITHHGRRDFVCDLSGCGKTFGYKHLLQRHTARFHSSSDPIDASDSSNDETTESEGFAFDIDSITGKKYSQAAENKLKEARALACPFPNLQTFSVDFIPPVSGPSTCQYVFTRAYDLRRHLSTAHQVVADRDIVDRWVKENRLESC</sequence>
<comment type="caution">
    <text evidence="11">The sequence shown here is derived from an EMBL/GenBank/DDBJ whole genome shotgun (WGS) entry which is preliminary data.</text>
</comment>
<feature type="domain" description="C2H2-type" evidence="10">
    <location>
        <begin position="123"/>
        <end position="152"/>
    </location>
</feature>
<protein>
    <recommendedName>
        <fullName evidence="10">C2H2-type domain-containing protein</fullName>
    </recommendedName>
</protein>
<accession>A0A409V8M7</accession>
<dbReference type="AlphaFoldDB" id="A0A409V8M7"/>
<dbReference type="GO" id="GO:0000978">
    <property type="term" value="F:RNA polymerase II cis-regulatory region sequence-specific DNA binding"/>
    <property type="evidence" value="ECO:0007669"/>
    <property type="project" value="UniProtKB-ARBA"/>
</dbReference>
<dbReference type="Pfam" id="PF00096">
    <property type="entry name" value="zf-C2H2"/>
    <property type="match status" value="5"/>
</dbReference>
<dbReference type="InterPro" id="IPR036236">
    <property type="entry name" value="Znf_C2H2_sf"/>
</dbReference>
<keyword evidence="3" id="KW-0677">Repeat</keyword>
<keyword evidence="4 9" id="KW-0863">Zinc-finger</keyword>
<feature type="domain" description="C2H2-type" evidence="10">
    <location>
        <begin position="336"/>
        <end position="366"/>
    </location>
</feature>
<feature type="domain" description="C2H2-type" evidence="10">
    <location>
        <begin position="305"/>
        <end position="335"/>
    </location>
</feature>
<evidence type="ECO:0000256" key="5">
    <source>
        <dbReference type="ARBA" id="ARBA00022833"/>
    </source>
</evidence>
<dbReference type="STRING" id="181874.A0A409V8M7"/>
<keyword evidence="8" id="KW-0539">Nucleus</keyword>